<evidence type="ECO:0000313" key="1">
    <source>
        <dbReference type="EMBL" id="JAD35844.1"/>
    </source>
</evidence>
<dbReference type="EMBL" id="GBRH01262051">
    <property type="protein sequence ID" value="JAD35844.1"/>
    <property type="molecule type" value="Transcribed_RNA"/>
</dbReference>
<sequence>MPDVSYAITHYRLVQKKIVLQIMPSSNASF</sequence>
<accession>A0A0A8Z8U1</accession>
<protein>
    <submittedName>
        <fullName evidence="1">Uncharacterized protein</fullName>
    </submittedName>
</protein>
<organism evidence="1">
    <name type="scientific">Arundo donax</name>
    <name type="common">Giant reed</name>
    <name type="synonym">Donax arundinaceus</name>
    <dbReference type="NCBI Taxonomy" id="35708"/>
    <lineage>
        <taxon>Eukaryota</taxon>
        <taxon>Viridiplantae</taxon>
        <taxon>Streptophyta</taxon>
        <taxon>Embryophyta</taxon>
        <taxon>Tracheophyta</taxon>
        <taxon>Spermatophyta</taxon>
        <taxon>Magnoliopsida</taxon>
        <taxon>Liliopsida</taxon>
        <taxon>Poales</taxon>
        <taxon>Poaceae</taxon>
        <taxon>PACMAD clade</taxon>
        <taxon>Arundinoideae</taxon>
        <taxon>Arundineae</taxon>
        <taxon>Arundo</taxon>
    </lineage>
</organism>
<reference evidence="1" key="2">
    <citation type="journal article" date="2015" name="Data Brief">
        <title>Shoot transcriptome of the giant reed, Arundo donax.</title>
        <authorList>
            <person name="Barrero R.A."/>
            <person name="Guerrero F.D."/>
            <person name="Moolhuijzen P."/>
            <person name="Goolsby J.A."/>
            <person name="Tidwell J."/>
            <person name="Bellgard S.E."/>
            <person name="Bellgard M.I."/>
        </authorList>
    </citation>
    <scope>NUCLEOTIDE SEQUENCE</scope>
    <source>
        <tissue evidence="1">Shoot tissue taken approximately 20 cm above the soil surface</tissue>
    </source>
</reference>
<name>A0A0A8Z8U1_ARUDO</name>
<dbReference type="AlphaFoldDB" id="A0A0A8Z8U1"/>
<proteinExistence type="predicted"/>
<reference evidence="1" key="1">
    <citation type="submission" date="2014-09" db="EMBL/GenBank/DDBJ databases">
        <authorList>
            <person name="Magalhaes I.L.F."/>
            <person name="Oliveira U."/>
            <person name="Santos F.R."/>
            <person name="Vidigal T.H.D.A."/>
            <person name="Brescovit A.D."/>
            <person name="Santos A.J."/>
        </authorList>
    </citation>
    <scope>NUCLEOTIDE SEQUENCE</scope>
    <source>
        <tissue evidence="1">Shoot tissue taken approximately 20 cm above the soil surface</tissue>
    </source>
</reference>